<dbReference type="Proteomes" id="UP000799428">
    <property type="component" value="Unassembled WGS sequence"/>
</dbReference>
<sequence length="122" mass="12230">MHSNRLVSANSIYVYNRRVSSRGGQVKTHALAAGAVIDALAVGAVIDALAARADALAAGAVIDALAAGADALAAGAARALDRGENCKTSSALGAIGAISALGTTWLQPRHDIGIELTKLLLM</sequence>
<organism evidence="1 2">
    <name type="scientific">Pleomassaria siparia CBS 279.74</name>
    <dbReference type="NCBI Taxonomy" id="1314801"/>
    <lineage>
        <taxon>Eukaryota</taxon>
        <taxon>Fungi</taxon>
        <taxon>Dikarya</taxon>
        <taxon>Ascomycota</taxon>
        <taxon>Pezizomycotina</taxon>
        <taxon>Dothideomycetes</taxon>
        <taxon>Pleosporomycetidae</taxon>
        <taxon>Pleosporales</taxon>
        <taxon>Pleomassariaceae</taxon>
        <taxon>Pleomassaria</taxon>
    </lineage>
</organism>
<evidence type="ECO:0000313" key="1">
    <source>
        <dbReference type="EMBL" id="KAF2715165.1"/>
    </source>
</evidence>
<keyword evidence="2" id="KW-1185">Reference proteome</keyword>
<accession>A0A6G1KRI6</accession>
<gene>
    <name evidence="1" type="ORF">K504DRAFT_446058</name>
</gene>
<evidence type="ECO:0000313" key="2">
    <source>
        <dbReference type="Proteomes" id="UP000799428"/>
    </source>
</evidence>
<reference evidence="1" key="1">
    <citation type="journal article" date="2020" name="Stud. Mycol.">
        <title>101 Dothideomycetes genomes: a test case for predicting lifestyles and emergence of pathogens.</title>
        <authorList>
            <person name="Haridas S."/>
            <person name="Albert R."/>
            <person name="Binder M."/>
            <person name="Bloem J."/>
            <person name="Labutti K."/>
            <person name="Salamov A."/>
            <person name="Andreopoulos B."/>
            <person name="Baker S."/>
            <person name="Barry K."/>
            <person name="Bills G."/>
            <person name="Bluhm B."/>
            <person name="Cannon C."/>
            <person name="Castanera R."/>
            <person name="Culley D."/>
            <person name="Daum C."/>
            <person name="Ezra D."/>
            <person name="Gonzalez J."/>
            <person name="Henrissat B."/>
            <person name="Kuo A."/>
            <person name="Liang C."/>
            <person name="Lipzen A."/>
            <person name="Lutzoni F."/>
            <person name="Magnuson J."/>
            <person name="Mondo S."/>
            <person name="Nolan M."/>
            <person name="Ohm R."/>
            <person name="Pangilinan J."/>
            <person name="Park H.-J."/>
            <person name="Ramirez L."/>
            <person name="Alfaro M."/>
            <person name="Sun H."/>
            <person name="Tritt A."/>
            <person name="Yoshinaga Y."/>
            <person name="Zwiers L.-H."/>
            <person name="Turgeon B."/>
            <person name="Goodwin S."/>
            <person name="Spatafora J."/>
            <person name="Crous P."/>
            <person name="Grigoriev I."/>
        </authorList>
    </citation>
    <scope>NUCLEOTIDE SEQUENCE</scope>
    <source>
        <strain evidence="1">CBS 279.74</strain>
    </source>
</reference>
<name>A0A6G1KRI6_9PLEO</name>
<dbReference type="AlphaFoldDB" id="A0A6G1KRI6"/>
<protein>
    <submittedName>
        <fullName evidence="1">Uncharacterized protein</fullName>
    </submittedName>
</protein>
<dbReference type="EMBL" id="MU005764">
    <property type="protein sequence ID" value="KAF2715165.1"/>
    <property type="molecule type" value="Genomic_DNA"/>
</dbReference>
<proteinExistence type="predicted"/>